<feature type="transmembrane region" description="Helical" evidence="19">
    <location>
        <begin position="559"/>
        <end position="581"/>
    </location>
</feature>
<evidence type="ECO:0000256" key="9">
    <source>
        <dbReference type="ARBA" id="ARBA00022737"/>
    </source>
</evidence>
<evidence type="ECO:0000256" key="13">
    <source>
        <dbReference type="ARBA" id="ARBA00023043"/>
    </source>
</evidence>
<dbReference type="GO" id="GO:0005516">
    <property type="term" value="F:calmodulin binding"/>
    <property type="evidence" value="ECO:0007669"/>
    <property type="project" value="UniProtKB-KW"/>
</dbReference>
<dbReference type="InterPro" id="IPR002110">
    <property type="entry name" value="Ankyrin_rpt"/>
</dbReference>
<keyword evidence="6" id="KW-0107">Calcium channel</keyword>
<dbReference type="PANTHER" id="PTHR10582">
    <property type="entry name" value="TRANSIENT RECEPTOR POTENTIAL ION CHANNEL PROTEIN"/>
    <property type="match status" value="1"/>
</dbReference>
<dbReference type="AlphaFoldDB" id="A0A8C4N5P5"/>
<protein>
    <submittedName>
        <fullName evidence="21">Transient receptor potential cation channel subfamily V member 6</fullName>
    </submittedName>
</protein>
<keyword evidence="3" id="KW-1003">Cell membrane</keyword>
<dbReference type="Proteomes" id="UP000694388">
    <property type="component" value="Unplaced"/>
</dbReference>
<comment type="catalytic activity">
    <reaction evidence="17">
        <text>Ca(2+)(in) = Ca(2+)(out)</text>
        <dbReference type="Rhea" id="RHEA:29671"/>
        <dbReference type="ChEBI" id="CHEBI:29108"/>
    </reaction>
</comment>
<evidence type="ECO:0000256" key="3">
    <source>
        <dbReference type="ARBA" id="ARBA00022475"/>
    </source>
</evidence>
<dbReference type="Ensembl" id="ENSEBUT00000003149.1">
    <property type="protein sequence ID" value="ENSEBUP00000002788.1"/>
    <property type="gene ID" value="ENSEBUG00000002114.1"/>
</dbReference>
<dbReference type="InterPro" id="IPR005821">
    <property type="entry name" value="Ion_trans_dom"/>
</dbReference>
<feature type="transmembrane region" description="Helical" evidence="19">
    <location>
        <begin position="385"/>
        <end position="406"/>
    </location>
</feature>
<dbReference type="InterPro" id="IPR024862">
    <property type="entry name" value="TRPV"/>
</dbReference>
<evidence type="ECO:0000256" key="17">
    <source>
        <dbReference type="ARBA" id="ARBA00036634"/>
    </source>
</evidence>
<reference evidence="21" key="1">
    <citation type="submission" date="2025-08" db="UniProtKB">
        <authorList>
            <consortium name="Ensembl"/>
        </authorList>
    </citation>
    <scope>IDENTIFICATION</scope>
</reference>
<keyword evidence="12 19" id="KW-1133">Transmembrane helix</keyword>
<evidence type="ECO:0000256" key="5">
    <source>
        <dbReference type="ARBA" id="ARBA00022568"/>
    </source>
</evidence>
<dbReference type="GO" id="GO:0005886">
    <property type="term" value="C:plasma membrane"/>
    <property type="evidence" value="ECO:0007669"/>
    <property type="project" value="UniProtKB-SubCell"/>
</dbReference>
<evidence type="ECO:0000256" key="12">
    <source>
        <dbReference type="ARBA" id="ARBA00022989"/>
    </source>
</evidence>
<evidence type="ECO:0000256" key="8">
    <source>
        <dbReference type="ARBA" id="ARBA00022723"/>
    </source>
</evidence>
<evidence type="ECO:0000256" key="7">
    <source>
        <dbReference type="ARBA" id="ARBA00022692"/>
    </source>
</evidence>
<keyword evidence="16" id="KW-0407">Ion channel</keyword>
<dbReference type="GO" id="GO:0046872">
    <property type="term" value="F:metal ion binding"/>
    <property type="evidence" value="ECO:0007669"/>
    <property type="project" value="UniProtKB-KW"/>
</dbReference>
<accession>A0A8C4N5P5</accession>
<dbReference type="NCBIfam" id="TIGR00870">
    <property type="entry name" value="trp"/>
    <property type="match status" value="1"/>
</dbReference>
<dbReference type="PANTHER" id="PTHR10582:SF25">
    <property type="entry name" value="TRANSIENT RECEPTOR POTENTIAL CATION CHANNEL SUBFAMILY V MEMBER 6"/>
    <property type="match status" value="1"/>
</dbReference>
<evidence type="ECO:0000256" key="11">
    <source>
        <dbReference type="ARBA" id="ARBA00022860"/>
    </source>
</evidence>
<dbReference type="InterPro" id="IPR008344">
    <property type="entry name" value="TRPV5/TRPV6"/>
</dbReference>
<keyword evidence="2" id="KW-0813">Transport</keyword>
<feature type="transmembrane region" description="Helical" evidence="19">
    <location>
        <begin position="492"/>
        <end position="513"/>
    </location>
</feature>
<keyword evidence="11" id="KW-0112">Calmodulin-binding</keyword>
<keyword evidence="8" id="KW-0479">Metal-binding</keyword>
<reference evidence="21" key="2">
    <citation type="submission" date="2025-09" db="UniProtKB">
        <authorList>
            <consortium name="Ensembl"/>
        </authorList>
    </citation>
    <scope>IDENTIFICATION</scope>
</reference>
<keyword evidence="10" id="KW-0106">Calcium</keyword>
<feature type="transmembrane region" description="Helical" evidence="19">
    <location>
        <begin position="453"/>
        <end position="472"/>
    </location>
</feature>
<dbReference type="SUPFAM" id="SSF48403">
    <property type="entry name" value="Ankyrin repeat"/>
    <property type="match status" value="1"/>
</dbReference>
<dbReference type="PROSITE" id="PS50088">
    <property type="entry name" value="ANK_REPEAT"/>
    <property type="match status" value="2"/>
</dbReference>
<evidence type="ECO:0000256" key="10">
    <source>
        <dbReference type="ARBA" id="ARBA00022837"/>
    </source>
</evidence>
<dbReference type="CDD" id="cd22192">
    <property type="entry name" value="TRPV5-6"/>
    <property type="match status" value="1"/>
</dbReference>
<name>A0A8C4N5P5_EPTBU</name>
<keyword evidence="15 19" id="KW-0472">Membrane</keyword>
<comment type="subcellular location">
    <subcellularLocation>
        <location evidence="1">Cell membrane</location>
        <topology evidence="1">Multi-pass membrane protein</topology>
    </subcellularLocation>
</comment>
<dbReference type="PROSITE" id="PS50297">
    <property type="entry name" value="ANK_REP_REGION"/>
    <property type="match status" value="2"/>
</dbReference>
<feature type="repeat" description="ANK" evidence="18">
    <location>
        <begin position="164"/>
        <end position="196"/>
    </location>
</feature>
<evidence type="ECO:0000313" key="21">
    <source>
        <dbReference type="Ensembl" id="ENSEBUP00000002788.1"/>
    </source>
</evidence>
<evidence type="ECO:0000313" key="22">
    <source>
        <dbReference type="Proteomes" id="UP000694388"/>
    </source>
</evidence>
<dbReference type="GO" id="GO:0005262">
    <property type="term" value="F:calcium channel activity"/>
    <property type="evidence" value="ECO:0007669"/>
    <property type="project" value="UniProtKB-KW"/>
</dbReference>
<evidence type="ECO:0000256" key="4">
    <source>
        <dbReference type="ARBA" id="ARBA00022553"/>
    </source>
</evidence>
<keyword evidence="5" id="KW-0109">Calcium transport</keyword>
<evidence type="ECO:0000256" key="19">
    <source>
        <dbReference type="SAM" id="Phobius"/>
    </source>
</evidence>
<dbReference type="OMA" id="LCLWNKF"/>
<dbReference type="GeneTree" id="ENSGT00940000156687"/>
<dbReference type="GO" id="GO:0098703">
    <property type="term" value="P:calcium ion import across plasma membrane"/>
    <property type="evidence" value="ECO:0007669"/>
    <property type="project" value="TreeGrafter"/>
</dbReference>
<dbReference type="PRINTS" id="PR01765">
    <property type="entry name" value="ECACCHANNEL"/>
</dbReference>
<evidence type="ECO:0000256" key="16">
    <source>
        <dbReference type="ARBA" id="ARBA00023303"/>
    </source>
</evidence>
<evidence type="ECO:0000259" key="20">
    <source>
        <dbReference type="Pfam" id="PF00520"/>
    </source>
</evidence>
<keyword evidence="13 18" id="KW-0040">ANK repeat</keyword>
<dbReference type="Pfam" id="PF00520">
    <property type="entry name" value="Ion_trans"/>
    <property type="match status" value="1"/>
</dbReference>
<organism evidence="21 22">
    <name type="scientific">Eptatretus burgeri</name>
    <name type="common">Inshore hagfish</name>
    <dbReference type="NCBI Taxonomy" id="7764"/>
    <lineage>
        <taxon>Eukaryota</taxon>
        <taxon>Metazoa</taxon>
        <taxon>Chordata</taxon>
        <taxon>Craniata</taxon>
        <taxon>Vertebrata</taxon>
        <taxon>Cyclostomata</taxon>
        <taxon>Myxini</taxon>
        <taxon>Myxiniformes</taxon>
        <taxon>Myxinidae</taxon>
        <taxon>Eptatretinae</taxon>
        <taxon>Eptatretus</taxon>
    </lineage>
</organism>
<keyword evidence="14" id="KW-0406">Ion transport</keyword>
<feature type="transmembrane region" description="Helical" evidence="19">
    <location>
        <begin position="426"/>
        <end position="446"/>
    </location>
</feature>
<dbReference type="Pfam" id="PF12796">
    <property type="entry name" value="Ank_2"/>
    <property type="match status" value="2"/>
</dbReference>
<feature type="repeat" description="ANK" evidence="18">
    <location>
        <begin position="116"/>
        <end position="143"/>
    </location>
</feature>
<keyword evidence="7 19" id="KW-0812">Transmembrane</keyword>
<evidence type="ECO:0000256" key="15">
    <source>
        <dbReference type="ARBA" id="ARBA00023136"/>
    </source>
</evidence>
<dbReference type="InterPro" id="IPR036770">
    <property type="entry name" value="Ankyrin_rpt-contain_sf"/>
</dbReference>
<keyword evidence="22" id="KW-1185">Reference proteome</keyword>
<keyword evidence="4" id="KW-0597">Phosphoprotein</keyword>
<proteinExistence type="predicted"/>
<dbReference type="SMART" id="SM00248">
    <property type="entry name" value="ANK"/>
    <property type="match status" value="4"/>
</dbReference>
<evidence type="ECO:0000256" key="14">
    <source>
        <dbReference type="ARBA" id="ARBA00023065"/>
    </source>
</evidence>
<feature type="domain" description="Ion transport" evidence="20">
    <location>
        <begin position="396"/>
        <end position="589"/>
    </location>
</feature>
<evidence type="ECO:0000256" key="18">
    <source>
        <dbReference type="PROSITE-ProRule" id="PRU00023"/>
    </source>
</evidence>
<evidence type="ECO:0000256" key="6">
    <source>
        <dbReference type="ARBA" id="ARBA00022673"/>
    </source>
</evidence>
<dbReference type="Gene3D" id="1.25.40.20">
    <property type="entry name" value="Ankyrin repeat-containing domain"/>
    <property type="match status" value="1"/>
</dbReference>
<sequence>MLALLAVRSVVPGAVLRAVMHAVHGTPARAFSVDELNLLQQQSFREVPLLGAAKDDDAETIYRLLRDPSCDSGVLGALGETALHVACLYDNIEAATALLQGASHLINEPMRAELYEGQTALHIAIANQNLNLVRELVIHGADVVRPRATGTFFQRDPHRPTCYYGEYVLSFAACMGNEDIVRFLLENGTPIHAQDSLGNTVLHVLVLQPNKTTACQMHDLLLSADRSGVAASLVDIANRAGLTPLKLAATEGNAVMFQHLVSKRRQVQWSYGTVTSAIYDLMGIDSWDEELSAIELITSSRKREARRLLEITPVKELVHLKWSHYGRFYFRLWFMAYMAYIITFTLCCIHRPLAPRVLYNDTDPQDNMVFVQRPLKECYLSHRDYLRLVGELVSVLGAVIILLFEVPDMVHMGVKHYFGNTVTGGPFHIIMTCYAWLVLVLMVMRLTSTSGEYIPMSVALILGWCNTMFFARGSQMLGPFTIMIQKMIFGDLLRFCWLMLMVLMGFSSAFHMSFQMLRAEDFPQFDGLAMVIFTMFQLFLGLLDIPIPYNKSNPSIIKVFYLAYMVFGFLLMVNLLIAMMGDTHWRVAHERDELWRAQVAATTILLERRLPRCLWPRLGIYGKDFGLDHKWYIRVEDRNDNMAQKIKRYARAFHDSVKKAEAEEGTSGALSLEAPSPSAIRTSARGWKILRKTTMAACSSESATSDPAEIVYHV</sequence>
<feature type="transmembrane region" description="Helical" evidence="19">
    <location>
        <begin position="525"/>
        <end position="547"/>
    </location>
</feature>
<evidence type="ECO:0000256" key="1">
    <source>
        <dbReference type="ARBA" id="ARBA00004651"/>
    </source>
</evidence>
<evidence type="ECO:0000256" key="2">
    <source>
        <dbReference type="ARBA" id="ARBA00022448"/>
    </source>
</evidence>
<keyword evidence="9" id="KW-0677">Repeat</keyword>
<feature type="transmembrane region" description="Helical" evidence="19">
    <location>
        <begin position="328"/>
        <end position="349"/>
    </location>
</feature>